<keyword evidence="2" id="KW-1185">Reference proteome</keyword>
<evidence type="ECO:0000313" key="2">
    <source>
        <dbReference type="Proteomes" id="UP000829398"/>
    </source>
</evidence>
<organism evidence="1 2">
    <name type="scientific">Citrus sinensis</name>
    <name type="common">Sweet orange</name>
    <name type="synonym">Citrus aurantium var. sinensis</name>
    <dbReference type="NCBI Taxonomy" id="2711"/>
    <lineage>
        <taxon>Eukaryota</taxon>
        <taxon>Viridiplantae</taxon>
        <taxon>Streptophyta</taxon>
        <taxon>Embryophyta</taxon>
        <taxon>Tracheophyta</taxon>
        <taxon>Spermatophyta</taxon>
        <taxon>Magnoliopsida</taxon>
        <taxon>eudicotyledons</taxon>
        <taxon>Gunneridae</taxon>
        <taxon>Pentapetalae</taxon>
        <taxon>rosids</taxon>
        <taxon>malvids</taxon>
        <taxon>Sapindales</taxon>
        <taxon>Rutaceae</taxon>
        <taxon>Aurantioideae</taxon>
        <taxon>Citrus</taxon>
    </lineage>
</organism>
<proteinExistence type="predicted"/>
<comment type="caution">
    <text evidence="1">The sequence shown here is derived from an EMBL/GenBank/DDBJ whole genome shotgun (WGS) entry which is preliminary data.</text>
</comment>
<protein>
    <submittedName>
        <fullName evidence="1">Leucine-rich repeat receptor-like protein kinase</fullName>
    </submittedName>
</protein>
<evidence type="ECO:0000313" key="1">
    <source>
        <dbReference type="EMBL" id="KAH9768675.1"/>
    </source>
</evidence>
<accession>A0ACB8L5W4</accession>
<gene>
    <name evidence="1" type="ORF">KPL71_011688</name>
</gene>
<dbReference type="EMBL" id="CM039173">
    <property type="protein sequence ID" value="KAH9768675.1"/>
    <property type="molecule type" value="Genomic_DNA"/>
</dbReference>
<name>A0ACB8L5W4_CITSI</name>
<sequence length="256" mass="27889">MASAPSVSRLVVIIILINVGAISDTTIIVAASAATGLLSSPIQLERKALLATGWWVNIWATGNHTSDPCKWTGISAIQQEAFKFSSFPNLKSFKIHSNYLLSGSIPSEIAALPMLQTLELPSNNLTEIIPLEIGRLRNLVHLDLFDNHLMGHIPPTLGRLSKLKFLNLSSNSIVGNIPSTLGHLTQLTTLAIASNQINGSIPLEIGNLNFLQVLDLSTNGLQGTTYIYVCMYVYMKSCSCLKQASDFTTLKKFFFL</sequence>
<dbReference type="Proteomes" id="UP000829398">
    <property type="component" value="Chromosome 4"/>
</dbReference>
<reference evidence="2" key="1">
    <citation type="journal article" date="2023" name="Hortic. Res.">
        <title>A chromosome-level phased genome enabling allele-level studies in sweet orange: a case study on citrus Huanglongbing tolerance.</title>
        <authorList>
            <person name="Wu B."/>
            <person name="Yu Q."/>
            <person name="Deng Z."/>
            <person name="Duan Y."/>
            <person name="Luo F."/>
            <person name="Gmitter F. Jr."/>
        </authorList>
    </citation>
    <scope>NUCLEOTIDE SEQUENCE [LARGE SCALE GENOMIC DNA]</scope>
    <source>
        <strain evidence="2">cv. Valencia</strain>
    </source>
</reference>